<reference evidence="1 2" key="1">
    <citation type="submission" date="2011-08" db="EMBL/GenBank/DDBJ databases">
        <authorList>
            <person name="Liu Z.J."/>
            <person name="Shi F.L."/>
            <person name="Lu J.Q."/>
            <person name="Li M."/>
            <person name="Wang Z.L."/>
        </authorList>
    </citation>
    <scope>NUCLEOTIDE SEQUENCE [LARGE SCALE GENOMIC DNA]</scope>
    <source>
        <strain evidence="1 2">USNM 41457</strain>
    </source>
</reference>
<dbReference type="InParanoid" id="J9DPJ0"/>
<accession>J9DPJ0</accession>
<dbReference type="HOGENOM" id="CLU_930736_0_0_1"/>
<dbReference type="Proteomes" id="UP000003163">
    <property type="component" value="Unassembled WGS sequence"/>
</dbReference>
<evidence type="ECO:0000313" key="2">
    <source>
        <dbReference type="Proteomes" id="UP000003163"/>
    </source>
</evidence>
<dbReference type="AlphaFoldDB" id="J9DPJ0"/>
<dbReference type="EMBL" id="AFBI03000018">
    <property type="protein sequence ID" value="EJW04470.1"/>
    <property type="molecule type" value="Genomic_DNA"/>
</dbReference>
<sequence length="299" mass="36401">MDFLKYKKVNFVLNLPKINYILPRFDYSKNSMLKYKNVEKIFCYKKRYLRQKYVEYNRQSNKIVVRKKRFYPVFHFFKFESWFIKNYNAQVDNFVFLNQADRNRKFIYIDSFENKVAKNVQCKECNNKEKSTSINMYMEIYNQKIENNFVKKLVLYKNIFEKSLCYKKKNVKIIKKKVRPLLIYKLSQNHQFHDIKTNIVSFDVVKCKNSLNKCIEDQKKTFLIEINMFHCCKYPDFLFDISEYAHVNEIFNENNLIYKINNKITIYYSKNKKIGDGKFNVYINSVQKACNLSFIKSLL</sequence>
<proteinExistence type="predicted"/>
<protein>
    <submittedName>
        <fullName evidence="1">Uncharacterized protein</fullName>
    </submittedName>
</protein>
<gene>
    <name evidence="1" type="ORF">EDEG_01340</name>
</gene>
<evidence type="ECO:0000313" key="1">
    <source>
        <dbReference type="EMBL" id="EJW04470.1"/>
    </source>
</evidence>
<reference evidence="2" key="2">
    <citation type="submission" date="2015-07" db="EMBL/GenBank/DDBJ databases">
        <title>Contrasting host-pathogen interactions and genome evolution in two generalist and specialist microsporidian pathogens of mosquitoes.</title>
        <authorList>
            <consortium name="The Broad Institute Genomics Platform"/>
            <consortium name="The Broad Institute Genome Sequencing Center for Infectious Disease"/>
            <person name="Cuomo C.A."/>
            <person name="Sanscrainte N.D."/>
            <person name="Goldberg J.M."/>
            <person name="Heiman D."/>
            <person name="Young S."/>
            <person name="Zeng Q."/>
            <person name="Becnel J.J."/>
            <person name="Birren B.W."/>
        </authorList>
    </citation>
    <scope>NUCLEOTIDE SEQUENCE [LARGE SCALE GENOMIC DNA]</scope>
    <source>
        <strain evidence="2">USNM 41457</strain>
    </source>
</reference>
<organism evidence="1 2">
    <name type="scientific">Edhazardia aedis (strain USNM 41457)</name>
    <name type="common">Microsporidian parasite</name>
    <dbReference type="NCBI Taxonomy" id="1003232"/>
    <lineage>
        <taxon>Eukaryota</taxon>
        <taxon>Fungi</taxon>
        <taxon>Fungi incertae sedis</taxon>
        <taxon>Microsporidia</taxon>
        <taxon>Edhazardia</taxon>
    </lineage>
</organism>
<keyword evidence="2" id="KW-1185">Reference proteome</keyword>
<comment type="caution">
    <text evidence="1">The sequence shown here is derived from an EMBL/GenBank/DDBJ whole genome shotgun (WGS) entry which is preliminary data.</text>
</comment>
<name>J9DPJ0_EDHAE</name>
<dbReference type="VEuPathDB" id="MicrosporidiaDB:EDEG_01340"/>